<dbReference type="RefSeq" id="WP_170204211.1">
    <property type="nucleotide sequence ID" value="NZ_CP051685.1"/>
</dbReference>
<dbReference type="Pfam" id="PF00593">
    <property type="entry name" value="TonB_dep_Rec_b-barrel"/>
    <property type="match status" value="1"/>
</dbReference>
<evidence type="ECO:0000256" key="2">
    <source>
        <dbReference type="ARBA" id="ARBA00009810"/>
    </source>
</evidence>
<protein>
    <submittedName>
        <fullName evidence="20">TonB-dependent siderophore receptor</fullName>
    </submittedName>
</protein>
<feature type="signal peptide" evidence="17">
    <location>
        <begin position="1"/>
        <end position="27"/>
    </location>
</feature>
<reference evidence="20 21" key="1">
    <citation type="submission" date="2020-04" db="EMBL/GenBank/DDBJ databases">
        <title>Genome sequencing of novel species.</title>
        <authorList>
            <person name="Heo J."/>
            <person name="Kim S.-J."/>
            <person name="Kim J.-S."/>
            <person name="Hong S.-B."/>
            <person name="Kwon S.-W."/>
        </authorList>
    </citation>
    <scope>NUCLEOTIDE SEQUENCE [LARGE SCALE GENOMIC DNA]</scope>
    <source>
        <strain evidence="20 21">GN2-R2</strain>
    </source>
</reference>
<evidence type="ECO:0000256" key="1">
    <source>
        <dbReference type="ARBA" id="ARBA00004571"/>
    </source>
</evidence>
<evidence type="ECO:0000256" key="10">
    <source>
        <dbReference type="ARBA" id="ARBA00023077"/>
    </source>
</evidence>
<dbReference type="Proteomes" id="UP000502415">
    <property type="component" value="Chromosome"/>
</dbReference>
<keyword evidence="4 14" id="KW-1134">Transmembrane beta strand</keyword>
<dbReference type="PROSITE" id="PS52016">
    <property type="entry name" value="TONB_DEPENDENT_REC_3"/>
    <property type="match status" value="1"/>
</dbReference>
<feature type="domain" description="TonB-dependent receptor-like beta-barrel" evidence="18">
    <location>
        <begin position="240"/>
        <end position="698"/>
    </location>
</feature>
<dbReference type="KEGG" id="mfy:HH212_20615"/>
<keyword evidence="12 20" id="KW-0675">Receptor</keyword>
<dbReference type="GO" id="GO:0015891">
    <property type="term" value="P:siderophore transport"/>
    <property type="evidence" value="ECO:0007669"/>
    <property type="project" value="InterPro"/>
</dbReference>
<evidence type="ECO:0000256" key="16">
    <source>
        <dbReference type="RuleBase" id="RU003357"/>
    </source>
</evidence>
<dbReference type="GO" id="GO:0038023">
    <property type="term" value="F:signaling receptor activity"/>
    <property type="evidence" value="ECO:0007669"/>
    <property type="project" value="InterPro"/>
</dbReference>
<keyword evidence="11 14" id="KW-0472">Membrane</keyword>
<evidence type="ECO:0000259" key="19">
    <source>
        <dbReference type="Pfam" id="PF07715"/>
    </source>
</evidence>
<dbReference type="PROSITE" id="PS01156">
    <property type="entry name" value="TONB_DEPENDENT_REC_2"/>
    <property type="match status" value="1"/>
</dbReference>
<dbReference type="SUPFAM" id="SSF56935">
    <property type="entry name" value="Porins"/>
    <property type="match status" value="1"/>
</dbReference>
<keyword evidence="13 14" id="KW-0998">Cell outer membrane</keyword>
<dbReference type="PANTHER" id="PTHR32552">
    <property type="entry name" value="FERRICHROME IRON RECEPTOR-RELATED"/>
    <property type="match status" value="1"/>
</dbReference>
<evidence type="ECO:0000256" key="12">
    <source>
        <dbReference type="ARBA" id="ARBA00023170"/>
    </source>
</evidence>
<dbReference type="InterPro" id="IPR010105">
    <property type="entry name" value="TonB_sidphr_rcpt"/>
</dbReference>
<evidence type="ECO:0000256" key="6">
    <source>
        <dbReference type="ARBA" id="ARBA00022692"/>
    </source>
</evidence>
<dbReference type="InterPro" id="IPR036942">
    <property type="entry name" value="Beta-barrel_TonB_sf"/>
</dbReference>
<accession>A0A7Z2ZU75</accession>
<gene>
    <name evidence="20" type="ORF">HH212_20615</name>
</gene>
<dbReference type="CDD" id="cd01347">
    <property type="entry name" value="ligand_gated_channel"/>
    <property type="match status" value="1"/>
</dbReference>
<dbReference type="FunFam" id="2.170.130.10:FF:000010">
    <property type="entry name" value="Ferripyoverdine receptor"/>
    <property type="match status" value="1"/>
</dbReference>
<dbReference type="NCBIfam" id="TIGR01783">
    <property type="entry name" value="TonB-siderophor"/>
    <property type="match status" value="1"/>
</dbReference>
<comment type="similarity">
    <text evidence="2 14 16">Belongs to the TonB-dependent receptor family.</text>
</comment>
<proteinExistence type="inferred from homology"/>
<evidence type="ECO:0000259" key="18">
    <source>
        <dbReference type="Pfam" id="PF00593"/>
    </source>
</evidence>
<evidence type="ECO:0000313" key="21">
    <source>
        <dbReference type="Proteomes" id="UP000502415"/>
    </source>
</evidence>
<dbReference type="Gene3D" id="2.40.170.20">
    <property type="entry name" value="TonB-dependent receptor, beta-barrel domain"/>
    <property type="match status" value="1"/>
</dbReference>
<dbReference type="PANTHER" id="PTHR32552:SF74">
    <property type="entry name" value="HYDROXAMATE SIDEROPHORE RECEPTOR FHUE"/>
    <property type="match status" value="1"/>
</dbReference>
<evidence type="ECO:0000256" key="13">
    <source>
        <dbReference type="ARBA" id="ARBA00023237"/>
    </source>
</evidence>
<organism evidence="20 21">
    <name type="scientific">Massilia forsythiae</name>
    <dbReference type="NCBI Taxonomy" id="2728020"/>
    <lineage>
        <taxon>Bacteria</taxon>
        <taxon>Pseudomonadati</taxon>
        <taxon>Pseudomonadota</taxon>
        <taxon>Betaproteobacteria</taxon>
        <taxon>Burkholderiales</taxon>
        <taxon>Oxalobacteraceae</taxon>
        <taxon>Telluria group</taxon>
        <taxon>Massilia</taxon>
    </lineage>
</organism>
<evidence type="ECO:0000256" key="8">
    <source>
        <dbReference type="ARBA" id="ARBA00023004"/>
    </source>
</evidence>
<evidence type="ECO:0000256" key="9">
    <source>
        <dbReference type="ARBA" id="ARBA00023065"/>
    </source>
</evidence>
<evidence type="ECO:0000256" key="11">
    <source>
        <dbReference type="ARBA" id="ARBA00023136"/>
    </source>
</evidence>
<keyword evidence="7 17" id="KW-0732">Signal</keyword>
<evidence type="ECO:0000256" key="17">
    <source>
        <dbReference type="SAM" id="SignalP"/>
    </source>
</evidence>
<evidence type="ECO:0000256" key="3">
    <source>
        <dbReference type="ARBA" id="ARBA00022448"/>
    </source>
</evidence>
<dbReference type="GO" id="GO:0009279">
    <property type="term" value="C:cell outer membrane"/>
    <property type="evidence" value="ECO:0007669"/>
    <property type="project" value="UniProtKB-SubCell"/>
</dbReference>
<comment type="subcellular location">
    <subcellularLocation>
        <location evidence="1 14">Cell outer membrane</location>
        <topology evidence="1 14">Multi-pass membrane protein</topology>
    </subcellularLocation>
</comment>
<feature type="chain" id="PRO_5030620345" evidence="17">
    <location>
        <begin position="28"/>
        <end position="730"/>
    </location>
</feature>
<name>A0A7Z2ZU75_9BURK</name>
<feature type="short sequence motif" description="TonB C-terminal box" evidence="15">
    <location>
        <begin position="713"/>
        <end position="730"/>
    </location>
</feature>
<dbReference type="AlphaFoldDB" id="A0A7Z2ZU75"/>
<dbReference type="Pfam" id="PF07715">
    <property type="entry name" value="Plug"/>
    <property type="match status" value="1"/>
</dbReference>
<keyword evidence="9" id="KW-0406">Ion transport</keyword>
<keyword evidence="3 14" id="KW-0813">Transport</keyword>
<keyword evidence="8" id="KW-0408">Iron</keyword>
<keyword evidence="10 16" id="KW-0798">TonB box</keyword>
<dbReference type="InterPro" id="IPR012910">
    <property type="entry name" value="Plug_dom"/>
</dbReference>
<dbReference type="InterPro" id="IPR039426">
    <property type="entry name" value="TonB-dep_rcpt-like"/>
</dbReference>
<evidence type="ECO:0000256" key="4">
    <source>
        <dbReference type="ARBA" id="ARBA00022452"/>
    </source>
</evidence>
<evidence type="ECO:0000256" key="15">
    <source>
        <dbReference type="PROSITE-ProRule" id="PRU10144"/>
    </source>
</evidence>
<evidence type="ECO:0000256" key="5">
    <source>
        <dbReference type="ARBA" id="ARBA00022496"/>
    </source>
</evidence>
<dbReference type="GO" id="GO:0015344">
    <property type="term" value="F:siderophore uptake transmembrane transporter activity"/>
    <property type="evidence" value="ECO:0007669"/>
    <property type="project" value="TreeGrafter"/>
</dbReference>
<evidence type="ECO:0000313" key="20">
    <source>
        <dbReference type="EMBL" id="QJE02124.1"/>
    </source>
</evidence>
<dbReference type="InterPro" id="IPR000531">
    <property type="entry name" value="Beta-barrel_TonB"/>
</dbReference>
<feature type="domain" description="TonB-dependent receptor plug" evidence="19">
    <location>
        <begin position="66"/>
        <end position="165"/>
    </location>
</feature>
<keyword evidence="21" id="KW-1185">Reference proteome</keyword>
<dbReference type="InterPro" id="IPR037066">
    <property type="entry name" value="Plug_dom_sf"/>
</dbReference>
<dbReference type="InterPro" id="IPR010917">
    <property type="entry name" value="TonB_rcpt_CS"/>
</dbReference>
<keyword evidence="5" id="KW-0410">Iron transport</keyword>
<sequence length="730" mass="78569">MTTLPPRLPLCALLALAFPALPSFGQAQSLPAADEPVTHAVVVTGARIDERYGAGQAGVAKGSPSLRETPQSVTVLTRERLDDQNLRSLDEALQANTGIVVEQGSSYERSFYSRGFLVDTVQYDGVPTQRGNGFAISPDLAVFDRVEVLRGPAGLFNGAGQPGGTVNLVRKRPLKAAQLAARLSAGRWDDYRAEGDASVLLNAAGTLRARVVGVGQERKFFYDAANTRHRVGYAVFEADLGPATTLGAGVDVERNVMRPFYGGLPRYSDGRDLDLPRDTYLNAAWSHTDVKTTTAFADLRHRLQAGWNAKLGVTHMRESNDDLSGSAFGTVNLATGARPALSSFGQKLVGDQDAVDATLEGGFDAFGRRHDVLVGANWQQRDYDLASQLYRVANPSIDPFAFDPFAYAVAPTVPARAAAHTHNLLRQSGVYGSLRLALAERVKLVLGGRVSNFETSTRNLVTNVWTIAPFEENHKFTPYGALSVDLARDWTGYLSYAEIFRSQANLVTAGGQPLKAATGSNVEAGLKGELAGGRLNAALALFRVIEDNRSQVDPGQPTPCPASPLGGSCYVAEGKVRSQGLDAELNGGLLPGVELAAGYTFNQTRYLRDRTATGTASANENQPLSTFTPRHIARLWANWQPPGAWSAWSAGAGVNAQSLAYKTSGALRIEQRGYALWSGRVGYRIDRNLDLAVNLNNLFDKRYYRTLGSTGGGNWYGEPRNLAATLRATF</sequence>
<keyword evidence="6 14" id="KW-0812">Transmembrane</keyword>
<dbReference type="EMBL" id="CP051685">
    <property type="protein sequence ID" value="QJE02124.1"/>
    <property type="molecule type" value="Genomic_DNA"/>
</dbReference>
<evidence type="ECO:0000256" key="14">
    <source>
        <dbReference type="PROSITE-ProRule" id="PRU01360"/>
    </source>
</evidence>
<evidence type="ECO:0000256" key="7">
    <source>
        <dbReference type="ARBA" id="ARBA00022729"/>
    </source>
</evidence>
<dbReference type="Gene3D" id="2.170.130.10">
    <property type="entry name" value="TonB-dependent receptor, plug domain"/>
    <property type="match status" value="1"/>
</dbReference>